<evidence type="ECO:0000313" key="5">
    <source>
        <dbReference type="Proteomes" id="UP000799772"/>
    </source>
</evidence>
<dbReference type="Pfam" id="PF08317">
    <property type="entry name" value="Spc7"/>
    <property type="match status" value="1"/>
</dbReference>
<feature type="compositionally biased region" description="Basic and acidic residues" evidence="2">
    <location>
        <begin position="1"/>
        <end position="10"/>
    </location>
</feature>
<feature type="compositionally biased region" description="Pro residues" evidence="2">
    <location>
        <begin position="707"/>
        <end position="722"/>
    </location>
</feature>
<dbReference type="PANTHER" id="PTHR28260:SF1">
    <property type="entry name" value="SPINDLE POLE BODY COMPONENT SPC105"/>
    <property type="match status" value="1"/>
</dbReference>
<evidence type="ECO:0000256" key="1">
    <source>
        <dbReference type="SAM" id="Coils"/>
    </source>
</evidence>
<feature type="region of interest" description="Disordered" evidence="2">
    <location>
        <begin position="559"/>
        <end position="580"/>
    </location>
</feature>
<evidence type="ECO:0000259" key="3">
    <source>
        <dbReference type="SMART" id="SM00787"/>
    </source>
</evidence>
<evidence type="ECO:0000313" key="4">
    <source>
        <dbReference type="EMBL" id="KAF2103078.1"/>
    </source>
</evidence>
<gene>
    <name evidence="4" type="ORF">NA57DRAFT_32596</name>
</gene>
<dbReference type="Pfam" id="PF15402">
    <property type="entry name" value="MELT_2"/>
    <property type="match status" value="6"/>
</dbReference>
<feature type="compositionally biased region" description="Polar residues" evidence="2">
    <location>
        <begin position="257"/>
        <end position="268"/>
    </location>
</feature>
<dbReference type="InterPro" id="IPR040850">
    <property type="entry name" value="Knl1_RWD_C"/>
</dbReference>
<feature type="compositionally biased region" description="Low complexity" evidence="2">
    <location>
        <begin position="204"/>
        <end position="219"/>
    </location>
</feature>
<keyword evidence="1" id="KW-0175">Coiled coil</keyword>
<evidence type="ECO:0000256" key="2">
    <source>
        <dbReference type="SAM" id="MobiDB-lite"/>
    </source>
</evidence>
<feature type="compositionally biased region" description="Basic residues" evidence="2">
    <location>
        <begin position="77"/>
        <end position="86"/>
    </location>
</feature>
<feature type="compositionally biased region" description="Acidic residues" evidence="2">
    <location>
        <begin position="222"/>
        <end position="236"/>
    </location>
</feature>
<feature type="compositionally biased region" description="Basic residues" evidence="2">
    <location>
        <begin position="454"/>
        <end position="463"/>
    </location>
</feature>
<feature type="domain" description="Spc7 kinetochore protein" evidence="3">
    <location>
        <begin position="811"/>
        <end position="1142"/>
    </location>
</feature>
<dbReference type="GO" id="GO:0000776">
    <property type="term" value="C:kinetochore"/>
    <property type="evidence" value="ECO:0007669"/>
    <property type="project" value="TreeGrafter"/>
</dbReference>
<dbReference type="EMBL" id="ML978122">
    <property type="protein sequence ID" value="KAF2103078.1"/>
    <property type="molecule type" value="Genomic_DNA"/>
</dbReference>
<keyword evidence="5" id="KW-1185">Reference proteome</keyword>
<dbReference type="PANTHER" id="PTHR28260">
    <property type="entry name" value="SPINDLE POLE BODY COMPONENT SPC105"/>
    <property type="match status" value="1"/>
</dbReference>
<accession>A0A9P4M9Q8</accession>
<dbReference type="GO" id="GO:0007094">
    <property type="term" value="P:mitotic spindle assembly checkpoint signaling"/>
    <property type="evidence" value="ECO:0007669"/>
    <property type="project" value="TreeGrafter"/>
</dbReference>
<feature type="region of interest" description="Disordered" evidence="2">
    <location>
        <begin position="611"/>
        <end position="799"/>
    </location>
</feature>
<proteinExistence type="predicted"/>
<feature type="compositionally biased region" description="Polar residues" evidence="2">
    <location>
        <begin position="559"/>
        <end position="572"/>
    </location>
</feature>
<feature type="region of interest" description="Disordered" evidence="2">
    <location>
        <begin position="489"/>
        <end position="516"/>
    </location>
</feature>
<feature type="compositionally biased region" description="Polar residues" evidence="2">
    <location>
        <begin position="431"/>
        <end position="440"/>
    </location>
</feature>
<dbReference type="OrthoDB" id="5592879at2759"/>
<comment type="caution">
    <text evidence="4">The sequence shown here is derived from an EMBL/GenBank/DDBJ whole genome shotgun (WGS) entry which is preliminary data.</text>
</comment>
<dbReference type="Proteomes" id="UP000799772">
    <property type="component" value="Unassembled WGS sequence"/>
</dbReference>
<feature type="compositionally biased region" description="Polar residues" evidence="2">
    <location>
        <begin position="735"/>
        <end position="777"/>
    </location>
</feature>
<feature type="compositionally biased region" description="Low complexity" evidence="2">
    <location>
        <begin position="111"/>
        <end position="144"/>
    </location>
</feature>
<name>A0A9P4M9Q8_9PEZI</name>
<reference evidence="4" key="1">
    <citation type="journal article" date="2020" name="Stud. Mycol.">
        <title>101 Dothideomycetes genomes: a test case for predicting lifestyles and emergence of pathogens.</title>
        <authorList>
            <person name="Haridas S."/>
            <person name="Albert R."/>
            <person name="Binder M."/>
            <person name="Bloem J."/>
            <person name="Labutti K."/>
            <person name="Salamov A."/>
            <person name="Andreopoulos B."/>
            <person name="Baker S."/>
            <person name="Barry K."/>
            <person name="Bills G."/>
            <person name="Bluhm B."/>
            <person name="Cannon C."/>
            <person name="Castanera R."/>
            <person name="Culley D."/>
            <person name="Daum C."/>
            <person name="Ezra D."/>
            <person name="Gonzalez J."/>
            <person name="Henrissat B."/>
            <person name="Kuo A."/>
            <person name="Liang C."/>
            <person name="Lipzen A."/>
            <person name="Lutzoni F."/>
            <person name="Magnuson J."/>
            <person name="Mondo S."/>
            <person name="Nolan M."/>
            <person name="Ohm R."/>
            <person name="Pangilinan J."/>
            <person name="Park H.-J."/>
            <person name="Ramirez L."/>
            <person name="Alfaro M."/>
            <person name="Sun H."/>
            <person name="Tritt A."/>
            <person name="Yoshinaga Y."/>
            <person name="Zwiers L.-H."/>
            <person name="Turgeon B."/>
            <person name="Goodwin S."/>
            <person name="Spatafora J."/>
            <person name="Crous P."/>
            <person name="Grigoriev I."/>
        </authorList>
    </citation>
    <scope>NUCLEOTIDE SEQUENCE</scope>
    <source>
        <strain evidence="4">CBS 133067</strain>
    </source>
</reference>
<sequence>MATESDKENIAESLTAPPKSPLAARKSGRSRSKSIGPHTGLTIPLKEETSNRRKSAVVPAMRSILSGKEDEDEAKKRKEARRKSLANRRVSFAPEATLHTWDVIEYMRDVNSTTSSATSSSNNSLNSSTRRSPSRSPQSKESSSIKNADSTDLPDPPSTPPEQVEETESEQSPANQREMHQKKRRRSSNGIPPMNFNNPEDAYSSSPISGSSSPAAPSPVGEEIESDSESDSENDADQTGTAMSVDMDEATGRSVASAESSNDSTGSSARLDEALRQATRQAGTQALDLEDDGEMSMEIAGDEVTNAFRPWMSRQQGPALPAIIEQDKGNMDPFSSTPKMPTRVGFLQPATSPTNDDGETYGISMDMTRAVGGIIPTVGVTPATSSETNVSSEGGTMDFTMVMPGSGILPGASSQPLNNDRRASLKRRRSSVLSATTGDDTGSPAKKLAPSRRTSIRASRRRSSVMTDEDAGGEETMDLTATLGAIQEDASQQQQLKPDSIPDEATRRASGDTSFGDEAMDMTMLVGPGITSSAGVQNHELDDTDEDLSMEVTTALGTIQRQVSTSNTQDPVTPQKALTEAQKESLDYPIEYPYLPIEQFSLSNSEIAREDSVHVKATPQKSPRRTTPRKSIIPTTPEAHASSSAKTTPANPPSSRSKSKRASLPRSVSPAKVTDTPVLAAPESHPTVATPVRIPESHVEAAMAQPSPTPKQNPSQPLPPVIRSPLAPKGDGTGNEMSQSQSKLSDSFKQLATPKKQMSSSPLKKVIASNTPRTGTKSPKKIGTPARTRTPRKSMSPVKKAVKMVENIENVPSENDATVQHQTKEESMPLQDFLNMTGIQFLDLQTTKRRHTGFPTLKPSDLLEKDEDELAGGDGLDSLERTVVAATTLVPELTMFQHSCHEMKSYLSSGKDVVRSIEAEVLEEQPPLFREYLSAPQKERHIMDDQFKAMKAHARLESKGTWYQWRSQLLKDLTGGLDETKVGMEDDENALVHLHNDLTSTLHALRERNQRLKSEASELRRKKAERESGEREELDVTRERLVQVDAELEEKKRVVESLRNELAEKEAAIEMINERKEECAAATKEAERVSEECRGLSTQDVSDLRTQVKELEATHHWSILSATKDPTTLTLAYRNEVDLFFHPFAFQDARSASSSPSKPSRSNAPISLTYNPRDMASTVSEEPTTVQRFFLQLLRANLHALPQSTTPISSLLKLVSEGWEKCRALAEAVRQLEILGICDVAILGDEMLKISVAVLLPEVETKVVVSFHLAVSVAAEADDMIDTSVKVIARVVYGERYDEPKMSEFLKMLIGGELLELEKMGVWYESVAELKSRLIKRGRKG</sequence>
<feature type="coiled-coil region" evidence="1">
    <location>
        <begin position="995"/>
        <end position="1092"/>
    </location>
</feature>
<dbReference type="GO" id="GO:0034501">
    <property type="term" value="P:protein localization to kinetochore"/>
    <property type="evidence" value="ECO:0007669"/>
    <property type="project" value="TreeGrafter"/>
</dbReference>
<dbReference type="InterPro" id="IPR033338">
    <property type="entry name" value="Spc105/Spc7"/>
</dbReference>
<feature type="region of interest" description="Disordered" evidence="2">
    <location>
        <begin position="1"/>
        <end position="290"/>
    </location>
</feature>
<organism evidence="4 5">
    <name type="scientific">Rhizodiscina lignyota</name>
    <dbReference type="NCBI Taxonomy" id="1504668"/>
    <lineage>
        <taxon>Eukaryota</taxon>
        <taxon>Fungi</taxon>
        <taxon>Dikarya</taxon>
        <taxon>Ascomycota</taxon>
        <taxon>Pezizomycotina</taxon>
        <taxon>Dothideomycetes</taxon>
        <taxon>Pleosporomycetidae</taxon>
        <taxon>Aulographales</taxon>
        <taxon>Rhizodiscinaceae</taxon>
        <taxon>Rhizodiscina</taxon>
    </lineage>
</organism>
<dbReference type="Pfam" id="PF18210">
    <property type="entry name" value="Knl1_RWD_C"/>
    <property type="match status" value="1"/>
</dbReference>
<dbReference type="SMART" id="SM00787">
    <property type="entry name" value="Spc7"/>
    <property type="match status" value="1"/>
</dbReference>
<feature type="region of interest" description="Disordered" evidence="2">
    <location>
        <begin position="403"/>
        <end position="474"/>
    </location>
</feature>
<dbReference type="SMART" id="SM01315">
    <property type="entry name" value="Spc7_N"/>
    <property type="match status" value="1"/>
</dbReference>
<protein>
    <submittedName>
        <fullName evidence="4">Spc7-domain-containing protein</fullName>
    </submittedName>
</protein>
<dbReference type="InterPro" id="IPR013253">
    <property type="entry name" value="Spc7_domain"/>
</dbReference>
<dbReference type="GO" id="GO:1990758">
    <property type="term" value="P:mitotic sister chromatid biorientation"/>
    <property type="evidence" value="ECO:0007669"/>
    <property type="project" value="TreeGrafter"/>
</dbReference>